<name>A0ABS2MT92_9FIRM</name>
<dbReference type="SUPFAM" id="SSF52540">
    <property type="entry name" value="P-loop containing nucleoside triphosphate hydrolases"/>
    <property type="match status" value="1"/>
</dbReference>
<keyword evidence="3" id="KW-1185">Reference proteome</keyword>
<comment type="caution">
    <text evidence="2">The sequence shown here is derived from an EMBL/GenBank/DDBJ whole genome shotgun (WGS) entry which is preliminary data.</text>
</comment>
<gene>
    <name evidence="2" type="ORF">JOC49_002180</name>
</gene>
<evidence type="ECO:0000313" key="2">
    <source>
        <dbReference type="EMBL" id="MBM7562619.1"/>
    </source>
</evidence>
<dbReference type="Proteomes" id="UP000767854">
    <property type="component" value="Unassembled WGS sequence"/>
</dbReference>
<dbReference type="SMART" id="SM00382">
    <property type="entry name" value="AAA"/>
    <property type="match status" value="1"/>
</dbReference>
<dbReference type="InterPro" id="IPR003593">
    <property type="entry name" value="AAA+_ATPase"/>
</dbReference>
<dbReference type="PANTHER" id="PTHR23077:SF199">
    <property type="entry name" value="AAA FAMILY ATPASE"/>
    <property type="match status" value="1"/>
</dbReference>
<dbReference type="InterPro" id="IPR050168">
    <property type="entry name" value="AAA_ATPase_domain"/>
</dbReference>
<evidence type="ECO:0000259" key="1">
    <source>
        <dbReference type="SMART" id="SM00382"/>
    </source>
</evidence>
<sequence length="519" mass="59191">MLNWMNDIFNRYKSGVSNFFIVQGNIYDYAEKSVPVITKINKLLYEMNFQEIATFDQQDGLFFREGTYGTKQPNQTDFEYIVRSISNPDKKAAFIMLFPEFTFPSNTNNDPYGYGKLISMMKCLTSANFQKSNNMLILLVDNAFKIDERIRTTGPSTTMITIPHPNTKERLEMIEFLNETSQKKINSELNDQQFANLTAGLSRIQIEDIYLNAESCGQLDKKDIIKKKQEFLSKEYGDVLELLESDGLTFDDFAGQEHVKEYCKEMIVNPMTNGELDLVPKGVLLMGPPGTGKSYFAKCLAGEASATAVLLKMEKIKSKWVGESESKLAKVFMGLQALSPVIVFLDELDQSFHRSSSDTQSVDRNQFGMMLQFLSEPENRGKIVWLGAANYPNKVDEALKRPGRFDKKIPFLPPSKEEIVEIFKIHLKSSKFKIDVSEDEMQSLAVMLEGYTPAEIEAIVLKAKELLKRKKLTKIDFKLLQLAGEYTLSVKNERIDEMVKIAIEECSDREFLCTYNLSQ</sequence>
<dbReference type="Gene3D" id="1.10.8.60">
    <property type="match status" value="1"/>
</dbReference>
<dbReference type="RefSeq" id="WP_204665049.1">
    <property type="nucleotide sequence ID" value="NZ_JAFBDT010000023.1"/>
</dbReference>
<reference evidence="2 3" key="1">
    <citation type="submission" date="2021-01" db="EMBL/GenBank/DDBJ databases">
        <title>Genomic Encyclopedia of Type Strains, Phase IV (KMG-IV): sequencing the most valuable type-strain genomes for metagenomic binning, comparative biology and taxonomic classification.</title>
        <authorList>
            <person name="Goeker M."/>
        </authorList>
    </citation>
    <scope>NUCLEOTIDE SEQUENCE [LARGE SCALE GENOMIC DNA]</scope>
    <source>
        <strain evidence="2 3">DSM 24436</strain>
    </source>
</reference>
<organism evidence="2 3">
    <name type="scientific">Fusibacter tunisiensis</name>
    <dbReference type="NCBI Taxonomy" id="1008308"/>
    <lineage>
        <taxon>Bacteria</taxon>
        <taxon>Bacillati</taxon>
        <taxon>Bacillota</taxon>
        <taxon>Clostridia</taxon>
        <taxon>Eubacteriales</taxon>
        <taxon>Eubacteriales Family XII. Incertae Sedis</taxon>
        <taxon>Fusibacter</taxon>
    </lineage>
</organism>
<proteinExistence type="predicted"/>
<feature type="domain" description="AAA+ ATPase" evidence="1">
    <location>
        <begin position="279"/>
        <end position="415"/>
    </location>
</feature>
<dbReference type="Pfam" id="PF00004">
    <property type="entry name" value="AAA"/>
    <property type="match status" value="1"/>
</dbReference>
<protein>
    <submittedName>
        <fullName evidence="2">SpoVK/Ycf46/Vps4 family AAA+-type ATPase</fullName>
    </submittedName>
</protein>
<evidence type="ECO:0000313" key="3">
    <source>
        <dbReference type="Proteomes" id="UP000767854"/>
    </source>
</evidence>
<dbReference type="Gene3D" id="3.40.50.300">
    <property type="entry name" value="P-loop containing nucleotide triphosphate hydrolases"/>
    <property type="match status" value="1"/>
</dbReference>
<dbReference type="EMBL" id="JAFBDT010000023">
    <property type="protein sequence ID" value="MBM7562619.1"/>
    <property type="molecule type" value="Genomic_DNA"/>
</dbReference>
<accession>A0ABS2MT92</accession>
<dbReference type="InterPro" id="IPR027417">
    <property type="entry name" value="P-loop_NTPase"/>
</dbReference>
<dbReference type="InterPro" id="IPR003959">
    <property type="entry name" value="ATPase_AAA_core"/>
</dbReference>
<dbReference type="PANTHER" id="PTHR23077">
    <property type="entry name" value="AAA-FAMILY ATPASE"/>
    <property type="match status" value="1"/>
</dbReference>